<dbReference type="EMBL" id="CP036279">
    <property type="protein sequence ID" value="QDU59805.1"/>
    <property type="molecule type" value="Genomic_DNA"/>
</dbReference>
<dbReference type="GO" id="GO:0005524">
    <property type="term" value="F:ATP binding"/>
    <property type="evidence" value="ECO:0007669"/>
    <property type="project" value="InterPro"/>
</dbReference>
<dbReference type="InterPro" id="IPR002736">
    <property type="entry name" value="CitG"/>
</dbReference>
<protein>
    <submittedName>
        <fullName evidence="1">ATP:dephospho-CoA triphosphoribosyl transferase</fullName>
    </submittedName>
</protein>
<evidence type="ECO:0000313" key="2">
    <source>
        <dbReference type="Proteomes" id="UP000317093"/>
    </source>
</evidence>
<dbReference type="GO" id="GO:0046917">
    <property type="term" value="F:triphosphoribosyl-dephospho-CoA synthase activity"/>
    <property type="evidence" value="ECO:0007669"/>
    <property type="project" value="InterPro"/>
</dbReference>
<proteinExistence type="predicted"/>
<evidence type="ECO:0000313" key="1">
    <source>
        <dbReference type="EMBL" id="QDU59805.1"/>
    </source>
</evidence>
<sequence length="286" mass="30922">MSTPSDIATNVQLASLLETISRKAGNVHPGARFDDLSLLDLAGGGIAIGPVLANAPQQPLGATILEAVRATRHLSRSNANLGIILLLAPLASVSANDLTPDNVERVLATTTVSDSIQTFEAIRLANPGGLGEANEQDVASQPTESLRDVMRLAASRDLIAKQYADGFVDLFDFGVPTLTRLLGHRVGTEEAVVRLHLEWLATYPDSLIARKSSFPTAEHVSEKTRTLLARIPMGCLLGDARYWAFDAWLREERHNPGTSADFVAASLYVALQTGVVRWKELADHWR</sequence>
<dbReference type="OrthoDB" id="8525901at2"/>
<dbReference type="AlphaFoldDB" id="A0A518AYK6"/>
<name>A0A518AYK6_9BACT</name>
<dbReference type="Proteomes" id="UP000317093">
    <property type="component" value="Chromosome"/>
</dbReference>
<dbReference type="Gene3D" id="1.10.4200.10">
    <property type="entry name" value="Triphosphoribosyl-dephospho-CoA protein"/>
    <property type="match status" value="1"/>
</dbReference>
<dbReference type="Pfam" id="PF01874">
    <property type="entry name" value="CitG"/>
    <property type="match status" value="1"/>
</dbReference>
<dbReference type="PANTHER" id="PTHR42280:SF1">
    <property type="entry name" value="CITG FAMILY PROTEIN"/>
    <property type="match status" value="1"/>
</dbReference>
<organism evidence="1 2">
    <name type="scientific">Kolteria novifilia</name>
    <dbReference type="NCBI Taxonomy" id="2527975"/>
    <lineage>
        <taxon>Bacteria</taxon>
        <taxon>Pseudomonadati</taxon>
        <taxon>Planctomycetota</taxon>
        <taxon>Planctomycetia</taxon>
        <taxon>Kolteriales</taxon>
        <taxon>Kolteriaceae</taxon>
        <taxon>Kolteria</taxon>
    </lineage>
</organism>
<accession>A0A518AYK6</accession>
<dbReference type="KEGG" id="knv:Pan216_06380"/>
<dbReference type="RefSeq" id="WP_145254663.1">
    <property type="nucleotide sequence ID" value="NZ_CP036279.1"/>
</dbReference>
<keyword evidence="1" id="KW-0808">Transferase</keyword>
<dbReference type="PANTHER" id="PTHR42280">
    <property type="entry name" value="CITG FAMILY PROTEIN"/>
    <property type="match status" value="1"/>
</dbReference>
<gene>
    <name evidence="1" type="ORF">Pan216_06380</name>
</gene>
<reference evidence="1 2" key="1">
    <citation type="submission" date="2019-02" db="EMBL/GenBank/DDBJ databases">
        <title>Deep-cultivation of Planctomycetes and their phenomic and genomic characterization uncovers novel biology.</title>
        <authorList>
            <person name="Wiegand S."/>
            <person name="Jogler M."/>
            <person name="Boedeker C."/>
            <person name="Pinto D."/>
            <person name="Vollmers J."/>
            <person name="Rivas-Marin E."/>
            <person name="Kohn T."/>
            <person name="Peeters S.H."/>
            <person name="Heuer A."/>
            <person name="Rast P."/>
            <person name="Oberbeckmann S."/>
            <person name="Bunk B."/>
            <person name="Jeske O."/>
            <person name="Meyerdierks A."/>
            <person name="Storesund J.E."/>
            <person name="Kallscheuer N."/>
            <person name="Luecker S."/>
            <person name="Lage O.M."/>
            <person name="Pohl T."/>
            <person name="Merkel B.J."/>
            <person name="Hornburger P."/>
            <person name="Mueller R.-W."/>
            <person name="Bruemmer F."/>
            <person name="Labrenz M."/>
            <person name="Spormann A.M."/>
            <person name="Op den Camp H."/>
            <person name="Overmann J."/>
            <person name="Amann R."/>
            <person name="Jetten M.S.M."/>
            <person name="Mascher T."/>
            <person name="Medema M.H."/>
            <person name="Devos D.P."/>
            <person name="Kaster A.-K."/>
            <person name="Ovreas L."/>
            <person name="Rohde M."/>
            <person name="Galperin M.Y."/>
            <person name="Jogler C."/>
        </authorList>
    </citation>
    <scope>NUCLEOTIDE SEQUENCE [LARGE SCALE GENOMIC DNA]</scope>
    <source>
        <strain evidence="1 2">Pan216</strain>
    </source>
</reference>
<keyword evidence="2" id="KW-1185">Reference proteome</keyword>